<dbReference type="RefSeq" id="WP_008296339.1">
    <property type="nucleotide sequence ID" value="NZ_CM002299.1"/>
</dbReference>
<comment type="caution">
    <text evidence="2">The sequence shown here is derived from an EMBL/GenBank/DDBJ whole genome shotgun (WGS) entry which is preliminary data.</text>
</comment>
<dbReference type="STRING" id="314285.KT71_19493"/>
<dbReference type="PRINTS" id="PR00111">
    <property type="entry name" value="ABHYDROLASE"/>
</dbReference>
<keyword evidence="3" id="KW-1185">Reference proteome</keyword>
<dbReference type="PANTHER" id="PTHR43689">
    <property type="entry name" value="HYDROLASE"/>
    <property type="match status" value="1"/>
</dbReference>
<dbReference type="Gene3D" id="3.40.50.1820">
    <property type="entry name" value="alpha/beta hydrolase"/>
    <property type="match status" value="1"/>
</dbReference>
<feature type="domain" description="AB hydrolase-1" evidence="1">
    <location>
        <begin position="37"/>
        <end position="277"/>
    </location>
</feature>
<dbReference type="PANTHER" id="PTHR43689:SF8">
    <property type="entry name" value="ALPHA_BETA-HYDROLASES SUPERFAMILY PROTEIN"/>
    <property type="match status" value="1"/>
</dbReference>
<dbReference type="InterPro" id="IPR017497">
    <property type="entry name" value="BchO"/>
</dbReference>
<dbReference type="EMBL" id="AAOA02000005">
    <property type="protein sequence ID" value="EAQ96283.1"/>
    <property type="molecule type" value="Genomic_DNA"/>
</dbReference>
<evidence type="ECO:0000259" key="1">
    <source>
        <dbReference type="Pfam" id="PF12697"/>
    </source>
</evidence>
<dbReference type="InterPro" id="IPR029058">
    <property type="entry name" value="AB_hydrolase_fold"/>
</dbReference>
<dbReference type="Pfam" id="PF12697">
    <property type="entry name" value="Abhydrolase_6"/>
    <property type="match status" value="1"/>
</dbReference>
<dbReference type="SUPFAM" id="SSF53474">
    <property type="entry name" value="alpha/beta-Hydrolases"/>
    <property type="match status" value="1"/>
</dbReference>
<reference evidence="2 3" key="1">
    <citation type="journal article" date="2007" name="Proc. Natl. Acad. Sci. U.S.A.">
        <title>Characterization of a marine gammaproteobacterium capable of aerobic anoxygenic photosynthesis.</title>
        <authorList>
            <person name="Fuchs B.M."/>
            <person name="Spring S."/>
            <person name="Teeling H."/>
            <person name="Quast C."/>
            <person name="Wulf J."/>
            <person name="Schattenhofer M."/>
            <person name="Yan S."/>
            <person name="Ferriera S."/>
            <person name="Johnson J."/>
            <person name="Glockner F.O."/>
            <person name="Amann R."/>
        </authorList>
    </citation>
    <scope>NUCLEOTIDE SEQUENCE [LARGE SCALE GENOMIC DNA]</scope>
    <source>
        <strain evidence="2">KT71</strain>
    </source>
</reference>
<dbReference type="OrthoDB" id="9780765at2"/>
<dbReference type="HOGENOM" id="CLU_020336_13_2_6"/>
<dbReference type="NCBIfam" id="TIGR03056">
    <property type="entry name" value="bchO_mg_che_rel"/>
    <property type="match status" value="1"/>
</dbReference>
<proteinExistence type="predicted"/>
<dbReference type="AlphaFoldDB" id="A4ACR9"/>
<gene>
    <name evidence="2" type="ORF">KT71_19493</name>
</gene>
<name>A4ACR9_9GAMM</name>
<dbReference type="InterPro" id="IPR000073">
    <property type="entry name" value="AB_hydrolase_1"/>
</dbReference>
<reference evidence="2 3" key="2">
    <citation type="journal article" date="2009" name="PLoS ONE">
        <title>The photosynthetic apparatus and its regulation in the aerobic gammaproteobacterium Congregibacter litoralis gen. nov., sp. nov.</title>
        <authorList>
            <person name="Spring S."/>
            <person name="Lunsdorf H."/>
            <person name="Fuchs B.M."/>
            <person name="Tindall B.J."/>
        </authorList>
    </citation>
    <scope>NUCLEOTIDE SEQUENCE [LARGE SCALE GENOMIC DNA]</scope>
    <source>
        <strain evidence="2">KT71</strain>
    </source>
</reference>
<dbReference type="ESTHER" id="9gamm-a4acr9">
    <property type="family name" value="Mg-chelatase_BchO"/>
</dbReference>
<protein>
    <submittedName>
        <fullName evidence="2">Putative magnesium chelatase accessory protein</fullName>
    </submittedName>
</protein>
<dbReference type="eggNOG" id="COG2267">
    <property type="taxonomic scope" value="Bacteria"/>
</dbReference>
<evidence type="ECO:0000313" key="2">
    <source>
        <dbReference type="EMBL" id="EAQ96283.1"/>
    </source>
</evidence>
<organism evidence="2 3">
    <name type="scientific">Congregibacter litoralis KT71</name>
    <dbReference type="NCBI Taxonomy" id="314285"/>
    <lineage>
        <taxon>Bacteria</taxon>
        <taxon>Pseudomonadati</taxon>
        <taxon>Pseudomonadota</taxon>
        <taxon>Gammaproteobacteria</taxon>
        <taxon>Cellvibrionales</taxon>
        <taxon>Halieaceae</taxon>
        <taxon>Congregibacter</taxon>
    </lineage>
</organism>
<sequence>MTDYELPENWPDSDSSEFIESSGLRWHVQIRGSGPDLLLLHGTGASSHSWVPMARLLESDFRVIAPDLPGQGFTELAPAAQCSLTGMSRAIAHLLQTLDAKPVVIAGHSAGAAIAACLCLRGSLNPRSVVSINGAMLPFGRAAAPVFSKAAQLLAASPVFTQLVALHAVPRKPVERMLRQTGSRTPPEMVRCYRDLLGKPRHVAATLRMMANWNLEQLEANLDRLNPALSLLVCDRDSVVLPAQGEELARRLPGSELHRIADLGHLGHEESPEWFAEQVRRAAARS</sequence>
<dbReference type="Proteomes" id="UP000019205">
    <property type="component" value="Chromosome"/>
</dbReference>
<accession>A4ACR9</accession>
<evidence type="ECO:0000313" key="3">
    <source>
        <dbReference type="Proteomes" id="UP000019205"/>
    </source>
</evidence>